<dbReference type="GO" id="GO:0016740">
    <property type="term" value="F:transferase activity"/>
    <property type="evidence" value="ECO:0007669"/>
    <property type="project" value="UniProtKB-KW"/>
</dbReference>
<evidence type="ECO:0000259" key="1">
    <source>
        <dbReference type="Pfam" id="PF13439"/>
    </source>
</evidence>
<name>A0A7X9RJH3_9FIRM</name>
<dbReference type="AlphaFoldDB" id="A0A7X9RJH3"/>
<dbReference type="Gene3D" id="3.40.50.2000">
    <property type="entry name" value="Glycogen Phosphorylase B"/>
    <property type="match status" value="2"/>
</dbReference>
<gene>
    <name evidence="2" type="ORF">HF861_05095</name>
</gene>
<protein>
    <submittedName>
        <fullName evidence="2">Glycosyltransferase family 4 protein</fullName>
    </submittedName>
</protein>
<feature type="domain" description="Glycosyltransferase subfamily 4-like N-terminal" evidence="1">
    <location>
        <begin position="34"/>
        <end position="200"/>
    </location>
</feature>
<comment type="caution">
    <text evidence="2">The sequence shown here is derived from an EMBL/GenBank/DDBJ whole genome shotgun (WGS) entry which is preliminary data.</text>
</comment>
<dbReference type="Pfam" id="PF13692">
    <property type="entry name" value="Glyco_trans_1_4"/>
    <property type="match status" value="1"/>
</dbReference>
<sequence>MNILHISPYVPSIHASHAGGVCMGKEVETLKEKHNVFVLSFINDEKEQKIAQEEYDKTNSLFIKSTSFTKAVNAIMHPWRPLFFSIRSSYAFKKRLKEIIEKKSIDAVHAEFTSMGQFIWIKKKFPNISFTLVEHDVTKQSYDRQVEDTKGVKRLFYRVQAYLVKRCEEKYCNLADHVLTLNEKDKRLVENYYNLKKVEVMVPFYGLDFNKVEKKTEKMKNSICFIGNMSRKENDLAAKKLIDICSKLSNQEFNLTIIGAYPSDELLKMESDKVHITGFVDVIEDEILKHEIAVFPLTLGAGIKLKVLLACGLGLPVVTSHVGAEGIDEEGEVLFLAEADDEFLKSIELLINDPDLRKEKAIQSKKFILTKFSWDKTKKIFNSIYN</sequence>
<dbReference type="SUPFAM" id="SSF53756">
    <property type="entry name" value="UDP-Glycosyltransferase/glycogen phosphorylase"/>
    <property type="match status" value="1"/>
</dbReference>
<accession>A0A7X9RJH3</accession>
<reference evidence="2 3" key="1">
    <citation type="submission" date="2020-04" db="EMBL/GenBank/DDBJ databases">
        <authorList>
            <person name="Hitch T.C.A."/>
            <person name="Wylensek D."/>
            <person name="Clavel T."/>
        </authorList>
    </citation>
    <scope>NUCLEOTIDE SEQUENCE [LARGE SCALE GENOMIC DNA]</scope>
    <source>
        <strain evidence="2 3">BSM-383-APC-22F</strain>
    </source>
</reference>
<evidence type="ECO:0000313" key="2">
    <source>
        <dbReference type="EMBL" id="NME44259.1"/>
    </source>
</evidence>
<dbReference type="EMBL" id="JABAFR010000009">
    <property type="protein sequence ID" value="NME44259.1"/>
    <property type="molecule type" value="Genomic_DNA"/>
</dbReference>
<keyword evidence="2" id="KW-0808">Transferase</keyword>
<organism evidence="2 3">
    <name type="scientific">Faecalicoccus pleomorphus</name>
    <dbReference type="NCBI Taxonomy" id="1323"/>
    <lineage>
        <taxon>Bacteria</taxon>
        <taxon>Bacillati</taxon>
        <taxon>Bacillota</taxon>
        <taxon>Erysipelotrichia</taxon>
        <taxon>Erysipelotrichales</taxon>
        <taxon>Erysipelotrichaceae</taxon>
        <taxon>Faecalicoccus</taxon>
    </lineage>
</organism>
<proteinExistence type="predicted"/>
<dbReference type="CDD" id="cd03801">
    <property type="entry name" value="GT4_PimA-like"/>
    <property type="match status" value="1"/>
</dbReference>
<dbReference type="PANTHER" id="PTHR12526">
    <property type="entry name" value="GLYCOSYLTRANSFERASE"/>
    <property type="match status" value="1"/>
</dbReference>
<dbReference type="Pfam" id="PF13439">
    <property type="entry name" value="Glyco_transf_4"/>
    <property type="match status" value="1"/>
</dbReference>
<dbReference type="Proteomes" id="UP000540014">
    <property type="component" value="Unassembled WGS sequence"/>
</dbReference>
<dbReference type="PANTHER" id="PTHR12526:SF630">
    <property type="entry name" value="GLYCOSYLTRANSFERASE"/>
    <property type="match status" value="1"/>
</dbReference>
<evidence type="ECO:0000313" key="3">
    <source>
        <dbReference type="Proteomes" id="UP000540014"/>
    </source>
</evidence>
<dbReference type="InterPro" id="IPR028098">
    <property type="entry name" value="Glyco_trans_4-like_N"/>
</dbReference>
<dbReference type="RefSeq" id="WP_168965148.1">
    <property type="nucleotide sequence ID" value="NZ_JABAFR010000009.1"/>
</dbReference>